<keyword evidence="1" id="KW-0812">Transmembrane</keyword>
<dbReference type="EMBL" id="AP028654">
    <property type="protein sequence ID" value="BEP29377.1"/>
    <property type="molecule type" value="Genomic_DNA"/>
</dbReference>
<dbReference type="Proteomes" id="UP001321786">
    <property type="component" value="Chromosome"/>
</dbReference>
<evidence type="ECO:0000313" key="2">
    <source>
        <dbReference type="EMBL" id="BEP29377.1"/>
    </source>
</evidence>
<gene>
    <name evidence="2" type="ORF">HLPR_17080</name>
</gene>
<sequence length="411" mass="46244">MTEENKKKGGSFKVVLVLLLVFFILPGGVITGVYFLNQSFKTQANDILSNVPGPVGNYFDSFPTPQENTMKIKKISDYMLTIETTRAIDKLLVLKSDDTAVYNSVIKSMLRTNPNRTEIVLEGVRDSTMKKDVIANTIDQINTETSDELKKKADYLTSISVSTAIDEMKNIIKSSINGYKDLAAIVNVMDSEKASTLLKFMNKEDFDKTFEYIPFEKNVEIKKAIANDKNRRENLKNIADIYSTEDVNKLIDTIGNTKTYTIDELSVLYNELGPIKAGKILSKISDDTFTFNLINSIKENQVLENGKDTVTKDILKSLKIYKSFDDNTKELSDVYNQMTSDKVALLIKNMVRNSARPTEYTLDNGEKIVLTDEDIALSLLKSFSNKKISEILSLLDNNLASDLSRKMTLPN</sequence>
<proteinExistence type="predicted"/>
<dbReference type="RefSeq" id="WP_338535015.1">
    <property type="nucleotide sequence ID" value="NZ_AP028654.1"/>
</dbReference>
<feature type="transmembrane region" description="Helical" evidence="1">
    <location>
        <begin position="12"/>
        <end position="36"/>
    </location>
</feature>
<protein>
    <submittedName>
        <fullName evidence="2">Uncharacterized protein</fullName>
    </submittedName>
</protein>
<name>A0AAU9E9E5_9FIRM</name>
<keyword evidence="1" id="KW-1133">Transmembrane helix</keyword>
<dbReference type="AlphaFoldDB" id="A0AAU9E9E5"/>
<keyword evidence="1" id="KW-0472">Membrane</keyword>
<evidence type="ECO:0000256" key="1">
    <source>
        <dbReference type="SAM" id="Phobius"/>
    </source>
</evidence>
<keyword evidence="3" id="KW-1185">Reference proteome</keyword>
<dbReference type="KEGG" id="hprf:HLPR_17080"/>
<reference evidence="2 3" key="1">
    <citation type="submission" date="2023-08" db="EMBL/GenBank/DDBJ databases">
        <title>Helicovermis profunda gen. nov., sp. nov., a novel mesophilic, fermentative bacterium within the Bacillota from a deep-sea hydrothermal vent chimney.</title>
        <authorList>
            <person name="Miyazaki U."/>
            <person name="Mizutani D."/>
            <person name="Hashimoto Y."/>
            <person name="Tame A."/>
            <person name="Sawayama S."/>
            <person name="Miyazaki J."/>
            <person name="Takai K."/>
            <person name="Nakagawa S."/>
        </authorList>
    </citation>
    <scope>NUCLEOTIDE SEQUENCE [LARGE SCALE GENOMIC DNA]</scope>
    <source>
        <strain evidence="2 3">S502</strain>
    </source>
</reference>
<evidence type="ECO:0000313" key="3">
    <source>
        <dbReference type="Proteomes" id="UP001321786"/>
    </source>
</evidence>
<organism evidence="2 3">
    <name type="scientific">Helicovermis profundi</name>
    <dbReference type="NCBI Taxonomy" id="3065157"/>
    <lineage>
        <taxon>Bacteria</taxon>
        <taxon>Bacillati</taxon>
        <taxon>Bacillota</taxon>
        <taxon>Clostridia</taxon>
        <taxon>Helicovermis</taxon>
    </lineage>
</organism>
<accession>A0AAU9E9E5</accession>